<accession>A0A7G9YPD7</accession>
<name>A0A7G9YPD7_9EURY</name>
<gene>
    <name evidence="1" type="ORF">HMIKAMFF_00031</name>
</gene>
<sequence length="49" mass="5530">MYAPHPDATYTIELIDFDILDVIVVMAEFVDLTQYAAISVSEMPIRVVN</sequence>
<dbReference type="AlphaFoldDB" id="A0A7G9YPD7"/>
<protein>
    <submittedName>
        <fullName evidence="1">Uncharacterized protein</fullName>
    </submittedName>
</protein>
<proteinExistence type="predicted"/>
<dbReference type="EMBL" id="MT631398">
    <property type="protein sequence ID" value="QNO49871.1"/>
    <property type="molecule type" value="Genomic_DNA"/>
</dbReference>
<reference evidence="1" key="1">
    <citation type="submission" date="2020-06" db="EMBL/GenBank/DDBJ databases">
        <title>Unique genomic features of the anaerobic methanotrophic archaea.</title>
        <authorList>
            <person name="Chadwick G.L."/>
            <person name="Skennerton C.T."/>
            <person name="Laso-Perez R."/>
            <person name="Leu A.O."/>
            <person name="Speth D.R."/>
            <person name="Yu H."/>
            <person name="Morgan-Lang C."/>
            <person name="Hatzenpichler R."/>
            <person name="Goudeau D."/>
            <person name="Malmstrom R."/>
            <person name="Brazelton W.J."/>
            <person name="Woyke T."/>
            <person name="Hallam S.J."/>
            <person name="Tyson G.W."/>
            <person name="Wegener G."/>
            <person name="Boetius A."/>
            <person name="Orphan V."/>
        </authorList>
    </citation>
    <scope>NUCLEOTIDE SEQUENCE</scope>
</reference>
<organism evidence="1">
    <name type="scientific">Candidatus Methanogaster sp. ANME-2c ERB4</name>
    <dbReference type="NCBI Taxonomy" id="2759911"/>
    <lineage>
        <taxon>Archaea</taxon>
        <taxon>Methanobacteriati</taxon>
        <taxon>Methanobacteriota</taxon>
        <taxon>Stenosarchaea group</taxon>
        <taxon>Methanomicrobia</taxon>
        <taxon>Methanosarcinales</taxon>
        <taxon>ANME-2 cluster</taxon>
        <taxon>Candidatus Methanogasteraceae</taxon>
        <taxon>Candidatus Methanogaster</taxon>
    </lineage>
</organism>
<evidence type="ECO:0000313" key="1">
    <source>
        <dbReference type="EMBL" id="QNO49871.1"/>
    </source>
</evidence>